<dbReference type="OrthoDB" id="9809801at2"/>
<gene>
    <name evidence="2" type="ORF">DBX24_08425</name>
</gene>
<evidence type="ECO:0000313" key="2">
    <source>
        <dbReference type="EMBL" id="QHN66156.1"/>
    </source>
</evidence>
<dbReference type="InterPro" id="IPR010992">
    <property type="entry name" value="IHF-like_DNA-bd_dom_sf"/>
</dbReference>
<organism evidence="2 3">
    <name type="scientific">Bergeyella cardium</name>
    <dbReference type="NCBI Taxonomy" id="1585976"/>
    <lineage>
        <taxon>Bacteria</taxon>
        <taxon>Pseudomonadati</taxon>
        <taxon>Bacteroidota</taxon>
        <taxon>Flavobacteriia</taxon>
        <taxon>Flavobacteriales</taxon>
        <taxon>Weeksellaceae</taxon>
        <taxon>Bergeyella</taxon>
    </lineage>
</organism>
<dbReference type="Pfam" id="PF18291">
    <property type="entry name" value="HU-HIG"/>
    <property type="match status" value="1"/>
</dbReference>
<dbReference type="InterPro" id="IPR041607">
    <property type="entry name" value="HU-HIG"/>
</dbReference>
<dbReference type="SUPFAM" id="SSF47729">
    <property type="entry name" value="IHF-like DNA-binding proteins"/>
    <property type="match status" value="1"/>
</dbReference>
<sequence>MIMKFKIIKKGKPGVVGGGEKKYYASPVYSGELDLDELTARIEKISTVSGADVRAVLYSMVDVISLELSEGKIVRMGDLGSLRLSFSSEGKKEEKEVNASCIKALNFIFTAGARLKKLMNDTKFEKKI</sequence>
<dbReference type="Proteomes" id="UP000464318">
    <property type="component" value="Chromosome"/>
</dbReference>
<keyword evidence="3" id="KW-1185">Reference proteome</keyword>
<proteinExistence type="predicted"/>
<evidence type="ECO:0000313" key="3">
    <source>
        <dbReference type="Proteomes" id="UP000464318"/>
    </source>
</evidence>
<name>A0A6P1QVW8_9FLAO</name>
<dbReference type="GO" id="GO:0003677">
    <property type="term" value="F:DNA binding"/>
    <property type="evidence" value="ECO:0007669"/>
    <property type="project" value="UniProtKB-KW"/>
</dbReference>
<evidence type="ECO:0000256" key="1">
    <source>
        <dbReference type="ARBA" id="ARBA00023125"/>
    </source>
</evidence>
<dbReference type="EMBL" id="CP029149">
    <property type="protein sequence ID" value="QHN66156.1"/>
    <property type="molecule type" value="Genomic_DNA"/>
</dbReference>
<dbReference type="NCBIfam" id="TIGR01201">
    <property type="entry name" value="HU_rel"/>
    <property type="match status" value="1"/>
</dbReference>
<dbReference type="InterPro" id="IPR005902">
    <property type="entry name" value="HU_DNA-bd_put"/>
</dbReference>
<keyword evidence="1 2" id="KW-0238">DNA-binding</keyword>
<accession>A0A6P1QVW8</accession>
<protein>
    <submittedName>
        <fullName evidence="2">DNA-binding protein</fullName>
    </submittedName>
</protein>
<dbReference type="AlphaFoldDB" id="A0A6P1QVW8"/>
<reference evidence="2 3" key="1">
    <citation type="submission" date="2018-04" db="EMBL/GenBank/DDBJ databases">
        <title>Characteristic and Complete Genome Sequencing of A Novel Member of Infective Endocarditis Causative Bacteria: Bergeyella cardium QL-PH.</title>
        <authorList>
            <person name="Pan H."/>
            <person name="Sun E."/>
            <person name="Zhang Y."/>
        </authorList>
    </citation>
    <scope>NUCLEOTIDE SEQUENCE [LARGE SCALE GENOMIC DNA]</scope>
    <source>
        <strain evidence="2 3">HPQL</strain>
    </source>
</reference>
<dbReference type="KEGG" id="bcad:DBX24_08425"/>